<dbReference type="EMBL" id="CAJOBI010154613">
    <property type="protein sequence ID" value="CAF4825896.1"/>
    <property type="molecule type" value="Genomic_DNA"/>
</dbReference>
<sequence>DYLVRPLVRNENNFQRSFNKFGGHSIPITRRLSSTTFKSKSKSTKLKRIPTKNNHKITTFFDLN</sequence>
<name>A0A8S3D9P4_9BILA</name>
<reference evidence="3" key="1">
    <citation type="submission" date="2021-02" db="EMBL/GenBank/DDBJ databases">
        <authorList>
            <person name="Nowell W R."/>
        </authorList>
    </citation>
    <scope>NUCLEOTIDE SEQUENCE</scope>
</reference>
<feature type="non-terminal residue" evidence="3">
    <location>
        <position position="1"/>
    </location>
</feature>
<organism evidence="3 4">
    <name type="scientific">Rotaria magnacalcarata</name>
    <dbReference type="NCBI Taxonomy" id="392030"/>
    <lineage>
        <taxon>Eukaryota</taxon>
        <taxon>Metazoa</taxon>
        <taxon>Spiralia</taxon>
        <taxon>Gnathifera</taxon>
        <taxon>Rotifera</taxon>
        <taxon>Eurotatoria</taxon>
        <taxon>Bdelloidea</taxon>
        <taxon>Philodinida</taxon>
        <taxon>Philodinidae</taxon>
        <taxon>Rotaria</taxon>
    </lineage>
</organism>
<evidence type="ECO:0000313" key="1">
    <source>
        <dbReference type="EMBL" id="CAF4430604.1"/>
    </source>
</evidence>
<dbReference type="EMBL" id="CAJOBH010062237">
    <property type="protein sequence ID" value="CAF4430604.1"/>
    <property type="molecule type" value="Genomic_DNA"/>
</dbReference>
<dbReference type="EMBL" id="CAJOBJ010205224">
    <property type="protein sequence ID" value="CAF4994832.1"/>
    <property type="molecule type" value="Genomic_DNA"/>
</dbReference>
<accession>A0A8S3D9P4</accession>
<proteinExistence type="predicted"/>
<dbReference type="AlphaFoldDB" id="A0A8S3D9P4"/>
<comment type="caution">
    <text evidence="3">The sequence shown here is derived from an EMBL/GenBank/DDBJ whole genome shotgun (WGS) entry which is preliminary data.</text>
</comment>
<protein>
    <submittedName>
        <fullName evidence="3">Uncharacterized protein</fullName>
    </submittedName>
</protein>
<gene>
    <name evidence="1" type="ORF">BYL167_LOCUS32882</name>
    <name evidence="3" type="ORF">GIL414_LOCUS56864</name>
    <name evidence="2" type="ORF">SMN809_LOCUS48248</name>
</gene>
<evidence type="ECO:0000313" key="4">
    <source>
        <dbReference type="Proteomes" id="UP000681720"/>
    </source>
</evidence>
<evidence type="ECO:0000313" key="2">
    <source>
        <dbReference type="EMBL" id="CAF4825896.1"/>
    </source>
</evidence>
<dbReference type="Proteomes" id="UP000676336">
    <property type="component" value="Unassembled WGS sequence"/>
</dbReference>
<evidence type="ECO:0000313" key="3">
    <source>
        <dbReference type="EMBL" id="CAF4994832.1"/>
    </source>
</evidence>
<dbReference type="Proteomes" id="UP000681967">
    <property type="component" value="Unassembled WGS sequence"/>
</dbReference>
<dbReference type="Proteomes" id="UP000681720">
    <property type="component" value="Unassembled WGS sequence"/>
</dbReference>